<evidence type="ECO:0000313" key="1">
    <source>
        <dbReference type="EMBL" id="AAC61493.1"/>
    </source>
</evidence>
<name>O87583_MESHO</name>
<reference evidence="1" key="1">
    <citation type="submission" date="2002-03" db="EMBL/GenBank/DDBJ databases">
        <title>Characterization of a novel Mycoplasma hyopneumoniae gene and evaluation of its potential as a sub-unit vaccine for the control of porcine enzootic pneumonia.</title>
        <authorList>
            <person name="Scarman A.L."/>
            <person name="Djordjevic S.P."/>
            <person name="Delaney S.F."/>
        </authorList>
    </citation>
    <scope>NUCLEOTIDE SEQUENCE</scope>
    <source>
        <strain evidence="1">J</strain>
    </source>
</reference>
<dbReference type="EMBL" id="AF086643">
    <property type="protein sequence ID" value="AAC61493.1"/>
    <property type="molecule type" value="Genomic_DNA"/>
</dbReference>
<protein>
    <submittedName>
        <fullName evidence="1">Uncharacterized protein</fullName>
    </submittedName>
</protein>
<dbReference type="AlphaFoldDB" id="O87583"/>
<organism evidence="1">
    <name type="scientific">Mesomycoplasma hyopneumoniae</name>
    <name type="common">Mycoplasma hyopneumoniae</name>
    <dbReference type="NCBI Taxonomy" id="2099"/>
    <lineage>
        <taxon>Bacteria</taxon>
        <taxon>Bacillati</taxon>
        <taxon>Mycoplasmatota</taxon>
        <taxon>Mycoplasmoidales</taxon>
        <taxon>Metamycoplasmataceae</taxon>
        <taxon>Mesomycoplasma</taxon>
    </lineage>
</organism>
<accession>O87583</accession>
<proteinExistence type="predicted"/>
<reference evidence="1" key="2">
    <citation type="submission" date="2002-03" db="EMBL/GenBank/DDBJ databases">
        <title>Cloning and characterization of a novel 131 kDa outer membrane protein antigen of Mycoplasma hyopneumoniae.</title>
        <authorList>
            <person name="Scarman A.L."/>
            <person name="Djordjevic S.P."/>
            <person name="Delaney S.F."/>
        </authorList>
    </citation>
    <scope>NUCLEOTIDE SEQUENCE</scope>
    <source>
        <strain evidence="1">J</strain>
    </source>
</reference>
<sequence>MGIDLTNKKFGEIIDKLEIDKDFVKYSANQILELSRNLQSNFHLVNLFNLADFSTKYPFLKLNINPIDNSDVDDKNLVTKVVNNNLVNVVFSRSWSIKQ</sequence>